<dbReference type="PANTHER" id="PTHR43201">
    <property type="entry name" value="ACYL-COA SYNTHETASE"/>
    <property type="match status" value="1"/>
</dbReference>
<accession>A0A1C4XGL4</accession>
<evidence type="ECO:0000256" key="2">
    <source>
        <dbReference type="ARBA" id="ARBA00022598"/>
    </source>
</evidence>
<dbReference type="InterPro" id="IPR045851">
    <property type="entry name" value="AMP-bd_C_sf"/>
</dbReference>
<dbReference type="EMBL" id="FMCW01000025">
    <property type="protein sequence ID" value="SCF07613.1"/>
    <property type="molecule type" value="Genomic_DNA"/>
</dbReference>
<dbReference type="RefSeq" id="WP_176734346.1">
    <property type="nucleotide sequence ID" value="NZ_FMCW01000025.1"/>
</dbReference>
<dbReference type="PANTHER" id="PTHR43201:SF5">
    <property type="entry name" value="MEDIUM-CHAIN ACYL-COA LIGASE ACSF2, MITOCHONDRIAL"/>
    <property type="match status" value="1"/>
</dbReference>
<dbReference type="Pfam" id="PF00501">
    <property type="entry name" value="AMP-binding"/>
    <property type="match status" value="1"/>
</dbReference>
<keyword evidence="2 6" id="KW-0436">Ligase</keyword>
<dbReference type="InterPro" id="IPR000873">
    <property type="entry name" value="AMP-dep_synth/lig_dom"/>
</dbReference>
<dbReference type="PROSITE" id="PS00455">
    <property type="entry name" value="AMP_BINDING"/>
    <property type="match status" value="1"/>
</dbReference>
<evidence type="ECO:0000259" key="5">
    <source>
        <dbReference type="Pfam" id="PF13193"/>
    </source>
</evidence>
<evidence type="ECO:0000256" key="3">
    <source>
        <dbReference type="SAM" id="MobiDB-lite"/>
    </source>
</evidence>
<feature type="domain" description="AMP-dependent synthetase/ligase" evidence="4">
    <location>
        <begin position="19"/>
        <end position="354"/>
    </location>
</feature>
<name>A0A1C4XGL4_9ACTN</name>
<sequence length="501" mass="53696">MSIPTTTRADLVGRIAELARTCPDTVAFAVAAPDGRLESLTYAELFATSCRFRDHLRELGAGPEMLVVLDLDNEPLYLSYLFGTWMHGGAVLPVSTTLPAPDKRSLLGLVETAIGPTLVVDAAASAGLRESLRTGPVTPPGESPGDGEGATPYLYLTSGGSTGLPKVVSYTFRGVGRSSSPHATGGREPVGLDGTRLVCGDLHSTGKLTLALHVVLTGCRVVTMRDFAVDTVTAVLREQTVYSLCLSPFHMGRILVHPDLDTAAYRRLGRVSHGGTHCPQWVKRGWIGLVGAKRVHEVYSSSEVGGSARPIMCDGQEWLRRPGTVGLGQGIRILDEQGADVKPGTIGEVFVAQTTGRANYYVGSSELRAAADDPTYVSVADLGWLDEDGYLFIADRLSETLRIDGQTVYPSMVEEAIGEHPLVADVAVVGVVDGTGQLRLHAVVEPVPGAAGRLDATAVLDHCRQRLDEVRFPRVVQFTERLPRTREGKMRRSVVREIAAR</sequence>
<dbReference type="GO" id="GO:0006631">
    <property type="term" value="P:fatty acid metabolic process"/>
    <property type="evidence" value="ECO:0007669"/>
    <property type="project" value="TreeGrafter"/>
</dbReference>
<dbReference type="Gene3D" id="3.40.50.12780">
    <property type="entry name" value="N-terminal domain of ligase-like"/>
    <property type="match status" value="1"/>
</dbReference>
<dbReference type="Pfam" id="PF13193">
    <property type="entry name" value="AMP-binding_C"/>
    <property type="match status" value="1"/>
</dbReference>
<feature type="domain" description="AMP-binding enzyme C-terminal" evidence="5">
    <location>
        <begin position="413"/>
        <end position="489"/>
    </location>
</feature>
<protein>
    <submittedName>
        <fullName evidence="6">Bile acid-coenzyme A ligase</fullName>
    </submittedName>
</protein>
<dbReference type="GO" id="GO:0031956">
    <property type="term" value="F:medium-chain fatty acid-CoA ligase activity"/>
    <property type="evidence" value="ECO:0007669"/>
    <property type="project" value="TreeGrafter"/>
</dbReference>
<comment type="similarity">
    <text evidence="1">Belongs to the ATP-dependent AMP-binding enzyme family.</text>
</comment>
<evidence type="ECO:0000313" key="7">
    <source>
        <dbReference type="Proteomes" id="UP000199375"/>
    </source>
</evidence>
<feature type="region of interest" description="Disordered" evidence="3">
    <location>
        <begin position="130"/>
        <end position="152"/>
    </location>
</feature>
<evidence type="ECO:0000313" key="6">
    <source>
        <dbReference type="EMBL" id="SCF07613.1"/>
    </source>
</evidence>
<gene>
    <name evidence="6" type="ORF">GA0070558_12535</name>
</gene>
<dbReference type="Gene3D" id="3.30.300.30">
    <property type="match status" value="1"/>
</dbReference>
<proteinExistence type="inferred from homology"/>
<dbReference type="InterPro" id="IPR042099">
    <property type="entry name" value="ANL_N_sf"/>
</dbReference>
<dbReference type="InterPro" id="IPR020845">
    <property type="entry name" value="AMP-binding_CS"/>
</dbReference>
<evidence type="ECO:0000256" key="1">
    <source>
        <dbReference type="ARBA" id="ARBA00006432"/>
    </source>
</evidence>
<dbReference type="Proteomes" id="UP000199375">
    <property type="component" value="Unassembled WGS sequence"/>
</dbReference>
<dbReference type="AlphaFoldDB" id="A0A1C4XGL4"/>
<evidence type="ECO:0000259" key="4">
    <source>
        <dbReference type="Pfam" id="PF00501"/>
    </source>
</evidence>
<reference evidence="6 7" key="1">
    <citation type="submission" date="2016-06" db="EMBL/GenBank/DDBJ databases">
        <authorList>
            <person name="Kjaerup R.B."/>
            <person name="Dalgaard T.S."/>
            <person name="Juul-Madsen H.R."/>
        </authorList>
    </citation>
    <scope>NUCLEOTIDE SEQUENCE [LARGE SCALE GENOMIC DNA]</scope>
    <source>
        <strain evidence="6 7">DSM 45626</strain>
    </source>
</reference>
<dbReference type="SUPFAM" id="SSF56801">
    <property type="entry name" value="Acetyl-CoA synthetase-like"/>
    <property type="match status" value="1"/>
</dbReference>
<organism evidence="6 7">
    <name type="scientific">Micromonospora haikouensis</name>
    <dbReference type="NCBI Taxonomy" id="686309"/>
    <lineage>
        <taxon>Bacteria</taxon>
        <taxon>Bacillati</taxon>
        <taxon>Actinomycetota</taxon>
        <taxon>Actinomycetes</taxon>
        <taxon>Micromonosporales</taxon>
        <taxon>Micromonosporaceae</taxon>
        <taxon>Micromonospora</taxon>
    </lineage>
</organism>
<dbReference type="InterPro" id="IPR025110">
    <property type="entry name" value="AMP-bd_C"/>
</dbReference>